<feature type="compositionally biased region" description="Low complexity" evidence="13">
    <location>
        <begin position="449"/>
        <end position="469"/>
    </location>
</feature>
<feature type="region of interest" description="Disordered" evidence="13">
    <location>
        <begin position="38"/>
        <end position="88"/>
    </location>
</feature>
<dbReference type="GO" id="GO:0016567">
    <property type="term" value="P:protein ubiquitination"/>
    <property type="evidence" value="ECO:0007669"/>
    <property type="project" value="TreeGrafter"/>
</dbReference>
<evidence type="ECO:0000313" key="17">
    <source>
        <dbReference type="Proteomes" id="UP001273166"/>
    </source>
</evidence>
<evidence type="ECO:0000256" key="10">
    <source>
        <dbReference type="ARBA" id="ARBA00022989"/>
    </source>
</evidence>
<evidence type="ECO:0000256" key="8">
    <source>
        <dbReference type="ARBA" id="ARBA00022786"/>
    </source>
</evidence>
<evidence type="ECO:0000256" key="11">
    <source>
        <dbReference type="ARBA" id="ARBA00023136"/>
    </source>
</evidence>
<evidence type="ECO:0000256" key="1">
    <source>
        <dbReference type="ARBA" id="ARBA00000900"/>
    </source>
</evidence>
<comment type="catalytic activity">
    <reaction evidence="1">
        <text>S-ubiquitinyl-[E2 ubiquitin-conjugating enzyme]-L-cysteine + [acceptor protein]-L-lysine = [E2 ubiquitin-conjugating enzyme]-L-cysteine + N(6)-ubiquitinyl-[acceptor protein]-L-lysine.</text>
        <dbReference type="EC" id="2.3.2.27"/>
    </reaction>
</comment>
<dbReference type="GO" id="GO:0061630">
    <property type="term" value="F:ubiquitin protein ligase activity"/>
    <property type="evidence" value="ECO:0007669"/>
    <property type="project" value="UniProtKB-EC"/>
</dbReference>
<reference evidence="16" key="1">
    <citation type="journal article" date="2023" name="Mol. Phylogenet. Evol.">
        <title>Genome-scale phylogeny and comparative genomics of the fungal order Sordariales.</title>
        <authorList>
            <person name="Hensen N."/>
            <person name="Bonometti L."/>
            <person name="Westerberg I."/>
            <person name="Brannstrom I.O."/>
            <person name="Guillou S."/>
            <person name="Cros-Aarteil S."/>
            <person name="Calhoun S."/>
            <person name="Haridas S."/>
            <person name="Kuo A."/>
            <person name="Mondo S."/>
            <person name="Pangilinan J."/>
            <person name="Riley R."/>
            <person name="LaButti K."/>
            <person name="Andreopoulos B."/>
            <person name="Lipzen A."/>
            <person name="Chen C."/>
            <person name="Yan M."/>
            <person name="Daum C."/>
            <person name="Ng V."/>
            <person name="Clum A."/>
            <person name="Steindorff A."/>
            <person name="Ohm R.A."/>
            <person name="Martin F."/>
            <person name="Silar P."/>
            <person name="Natvig D.O."/>
            <person name="Lalanne C."/>
            <person name="Gautier V."/>
            <person name="Ament-Velasquez S.L."/>
            <person name="Kruys A."/>
            <person name="Hutchinson M.I."/>
            <person name="Powell A.J."/>
            <person name="Barry K."/>
            <person name="Miller A.N."/>
            <person name="Grigoriev I.V."/>
            <person name="Debuchy R."/>
            <person name="Gladieux P."/>
            <person name="Hiltunen Thoren M."/>
            <person name="Johannesson H."/>
        </authorList>
    </citation>
    <scope>NUCLEOTIDE SEQUENCE</scope>
    <source>
        <strain evidence="16">CBS 333.67</strain>
    </source>
</reference>
<dbReference type="InterPro" id="IPR001841">
    <property type="entry name" value="Znf_RING"/>
</dbReference>
<dbReference type="Gene3D" id="3.30.40.10">
    <property type="entry name" value="Zinc/RING finger domain, C3HC4 (zinc finger)"/>
    <property type="match status" value="1"/>
</dbReference>
<dbReference type="CDD" id="cd16473">
    <property type="entry name" value="RING-H2_RNF103"/>
    <property type="match status" value="1"/>
</dbReference>
<keyword evidence="11 14" id="KW-0472">Membrane</keyword>
<gene>
    <name evidence="16" type="ORF">B0T15DRAFT_17945</name>
</gene>
<dbReference type="EMBL" id="JAUDZG010000001">
    <property type="protein sequence ID" value="KAK3309923.1"/>
    <property type="molecule type" value="Genomic_DNA"/>
</dbReference>
<dbReference type="RefSeq" id="XP_062725703.1">
    <property type="nucleotide sequence ID" value="XM_062862286.1"/>
</dbReference>
<comment type="caution">
    <text evidence="16">The sequence shown here is derived from an EMBL/GenBank/DDBJ whole genome shotgun (WGS) entry which is preliminary data.</text>
</comment>
<evidence type="ECO:0000256" key="4">
    <source>
        <dbReference type="ARBA" id="ARBA00022679"/>
    </source>
</evidence>
<evidence type="ECO:0000256" key="14">
    <source>
        <dbReference type="SAM" id="Phobius"/>
    </source>
</evidence>
<name>A0AAJ0H156_9PEZI</name>
<feature type="region of interest" description="Disordered" evidence="13">
    <location>
        <begin position="181"/>
        <end position="276"/>
    </location>
</feature>
<dbReference type="Proteomes" id="UP001273166">
    <property type="component" value="Unassembled WGS sequence"/>
</dbReference>
<keyword evidence="6" id="KW-0479">Metal-binding</keyword>
<evidence type="ECO:0000313" key="16">
    <source>
        <dbReference type="EMBL" id="KAK3309923.1"/>
    </source>
</evidence>
<feature type="region of interest" description="Disordered" evidence="13">
    <location>
        <begin position="411"/>
        <end position="516"/>
    </location>
</feature>
<feature type="compositionally biased region" description="Polar residues" evidence="13">
    <location>
        <begin position="422"/>
        <end position="435"/>
    </location>
</feature>
<dbReference type="GeneID" id="87881115"/>
<feature type="compositionally biased region" description="Polar residues" evidence="13">
    <location>
        <begin position="242"/>
        <end position="256"/>
    </location>
</feature>
<keyword evidence="8" id="KW-0833">Ubl conjugation pathway</keyword>
<protein>
    <recommendedName>
        <fullName evidence="3">RING-type E3 ubiquitin transferase</fullName>
        <ecNumber evidence="3">2.3.2.27</ecNumber>
    </recommendedName>
</protein>
<dbReference type="GO" id="GO:0016020">
    <property type="term" value="C:membrane"/>
    <property type="evidence" value="ECO:0007669"/>
    <property type="project" value="UniProtKB-SubCell"/>
</dbReference>
<proteinExistence type="predicted"/>
<dbReference type="Pfam" id="PF13639">
    <property type="entry name" value="zf-RING_2"/>
    <property type="match status" value="1"/>
</dbReference>
<evidence type="ECO:0000256" key="9">
    <source>
        <dbReference type="ARBA" id="ARBA00022833"/>
    </source>
</evidence>
<dbReference type="GO" id="GO:0008270">
    <property type="term" value="F:zinc ion binding"/>
    <property type="evidence" value="ECO:0007669"/>
    <property type="project" value="UniProtKB-KW"/>
</dbReference>
<feature type="compositionally biased region" description="Polar residues" evidence="13">
    <location>
        <begin position="52"/>
        <end position="70"/>
    </location>
</feature>
<dbReference type="EC" id="2.3.2.27" evidence="3"/>
<keyword evidence="5 14" id="KW-0812">Transmembrane</keyword>
<dbReference type="GO" id="GO:0006511">
    <property type="term" value="P:ubiquitin-dependent protein catabolic process"/>
    <property type="evidence" value="ECO:0007669"/>
    <property type="project" value="TreeGrafter"/>
</dbReference>
<accession>A0AAJ0H156</accession>
<reference evidence="16" key="2">
    <citation type="submission" date="2023-06" db="EMBL/GenBank/DDBJ databases">
        <authorList>
            <consortium name="Lawrence Berkeley National Laboratory"/>
            <person name="Mondo S.J."/>
            <person name="Hensen N."/>
            <person name="Bonometti L."/>
            <person name="Westerberg I."/>
            <person name="Brannstrom I.O."/>
            <person name="Guillou S."/>
            <person name="Cros-Aarteil S."/>
            <person name="Calhoun S."/>
            <person name="Haridas S."/>
            <person name="Kuo A."/>
            <person name="Pangilinan J."/>
            <person name="Riley R."/>
            <person name="Labutti K."/>
            <person name="Andreopoulos B."/>
            <person name="Lipzen A."/>
            <person name="Chen C."/>
            <person name="Yanf M."/>
            <person name="Daum C."/>
            <person name="Ng V."/>
            <person name="Clum A."/>
            <person name="Steindorff A."/>
            <person name="Ohm R."/>
            <person name="Martin F."/>
            <person name="Silar P."/>
            <person name="Natvig D."/>
            <person name="Lalanne C."/>
            <person name="Gautier V."/>
            <person name="Ament-Velasquez S.L."/>
            <person name="Kruys A."/>
            <person name="Hutchinson M.I."/>
            <person name="Powell A.J."/>
            <person name="Barry K."/>
            <person name="Miller A.N."/>
            <person name="Grigoriev I.V."/>
            <person name="Debuchy R."/>
            <person name="Gladieux P."/>
            <person name="Thoren M.H."/>
            <person name="Johannesson H."/>
        </authorList>
    </citation>
    <scope>NUCLEOTIDE SEQUENCE</scope>
    <source>
        <strain evidence="16">CBS 333.67</strain>
    </source>
</reference>
<dbReference type="PANTHER" id="PTHR45977">
    <property type="entry name" value="TARGET OF ERK KINASE MPK-1"/>
    <property type="match status" value="1"/>
</dbReference>
<evidence type="ECO:0000256" key="13">
    <source>
        <dbReference type="SAM" id="MobiDB-lite"/>
    </source>
</evidence>
<feature type="transmembrane region" description="Helical" evidence="14">
    <location>
        <begin position="97"/>
        <end position="122"/>
    </location>
</feature>
<evidence type="ECO:0000256" key="7">
    <source>
        <dbReference type="ARBA" id="ARBA00022771"/>
    </source>
</evidence>
<evidence type="ECO:0000256" key="6">
    <source>
        <dbReference type="ARBA" id="ARBA00022723"/>
    </source>
</evidence>
<evidence type="ECO:0000256" key="3">
    <source>
        <dbReference type="ARBA" id="ARBA00012483"/>
    </source>
</evidence>
<organism evidence="16 17">
    <name type="scientific">Chaetomium strumarium</name>
    <dbReference type="NCBI Taxonomy" id="1170767"/>
    <lineage>
        <taxon>Eukaryota</taxon>
        <taxon>Fungi</taxon>
        <taxon>Dikarya</taxon>
        <taxon>Ascomycota</taxon>
        <taxon>Pezizomycotina</taxon>
        <taxon>Sordariomycetes</taxon>
        <taxon>Sordariomycetidae</taxon>
        <taxon>Sordariales</taxon>
        <taxon>Chaetomiaceae</taxon>
        <taxon>Chaetomium</taxon>
    </lineage>
</organism>
<evidence type="ECO:0000256" key="2">
    <source>
        <dbReference type="ARBA" id="ARBA00004141"/>
    </source>
</evidence>
<dbReference type="PROSITE" id="PS50089">
    <property type="entry name" value="ZF_RING_2"/>
    <property type="match status" value="1"/>
</dbReference>
<evidence type="ECO:0000256" key="12">
    <source>
        <dbReference type="PROSITE-ProRule" id="PRU00175"/>
    </source>
</evidence>
<keyword evidence="17" id="KW-1185">Reference proteome</keyword>
<dbReference type="InterPro" id="IPR013083">
    <property type="entry name" value="Znf_RING/FYVE/PHD"/>
</dbReference>
<feature type="compositionally biased region" description="Polar residues" evidence="13">
    <location>
        <begin position="484"/>
        <end position="506"/>
    </location>
</feature>
<keyword evidence="4" id="KW-0808">Transferase</keyword>
<feature type="domain" description="RING-type" evidence="15">
    <location>
        <begin position="320"/>
        <end position="362"/>
    </location>
</feature>
<keyword evidence="10 14" id="KW-1133">Transmembrane helix</keyword>
<dbReference type="SMART" id="SM00184">
    <property type="entry name" value="RING"/>
    <property type="match status" value="1"/>
</dbReference>
<dbReference type="AlphaFoldDB" id="A0AAJ0H156"/>
<keyword evidence="7 12" id="KW-0863">Zinc-finger</keyword>
<evidence type="ECO:0000259" key="15">
    <source>
        <dbReference type="PROSITE" id="PS50089"/>
    </source>
</evidence>
<dbReference type="PANTHER" id="PTHR45977:SF4">
    <property type="entry name" value="RING-TYPE DOMAIN-CONTAINING PROTEIN"/>
    <property type="match status" value="1"/>
</dbReference>
<comment type="subcellular location">
    <subcellularLocation>
        <location evidence="2">Membrane</location>
        <topology evidence="2">Multi-pass membrane protein</topology>
    </subcellularLocation>
</comment>
<evidence type="ECO:0000256" key="5">
    <source>
        <dbReference type="ARBA" id="ARBA00022692"/>
    </source>
</evidence>
<keyword evidence="9" id="KW-0862">Zinc</keyword>
<feature type="compositionally biased region" description="Gly residues" evidence="13">
    <location>
        <begin position="74"/>
        <end position="88"/>
    </location>
</feature>
<sequence length="516" mass="54305">MAFINPVVVEGARFAIRQAASTALASTAEVISQAASTPSVISPTSANPPPTTHASLTSAVASPTDSSTLVNGGANPGGGGNGGNNNSNGGGGNSSSLLFFVALGFGVVFTNLWIIVGVKYCFRYNARNRQMRSEDGEINMENVPRPHRRRREKKLMPIDEVNEKFPMLKYKTWVASRAQEGLPTQGGVSAPPSRPNSIRDADGVVPAMSSKDVISPDDQPTTSATATEPTTAPGDPEKAPVQTPQHAPKESTSSTVGGFEGHSPPPNLSAARISADSNRDADITVAHKRFSEVSHDEDDDDEHIDAALPPECLGTSGDTCAICIDTLEDDDDVRGLTCGHAFHAVCIDPWLTTRRACCPLCKADYYTPKPRPQAAEGVDGTTGVIHVTLPSDPRGNNRMNLPSRPRHAWFSFGRMNRGGPMNQYTSSGRRTVGESQTRDDGHSSSLAYSGSRTGSGPSPQSPGSTGLLSVFRTALPGLRLARGRNNQDQSGPVASGASPTATTPSQLEAGIRNPQS</sequence>
<dbReference type="FunFam" id="3.30.40.10:FF:000539">
    <property type="entry name" value="Ring finger domain protein"/>
    <property type="match status" value="1"/>
</dbReference>
<dbReference type="SUPFAM" id="SSF57850">
    <property type="entry name" value="RING/U-box"/>
    <property type="match status" value="1"/>
</dbReference>
<feature type="compositionally biased region" description="Low complexity" evidence="13">
    <location>
        <begin position="220"/>
        <end position="233"/>
    </location>
</feature>